<accession>E4YBU4</accession>
<feature type="transmembrane region" description="Helical" evidence="1">
    <location>
        <begin position="107"/>
        <end position="128"/>
    </location>
</feature>
<organism evidence="2">
    <name type="scientific">Oikopleura dioica</name>
    <name type="common">Tunicate</name>
    <dbReference type="NCBI Taxonomy" id="34765"/>
    <lineage>
        <taxon>Eukaryota</taxon>
        <taxon>Metazoa</taxon>
        <taxon>Chordata</taxon>
        <taxon>Tunicata</taxon>
        <taxon>Appendicularia</taxon>
        <taxon>Copelata</taxon>
        <taxon>Oikopleuridae</taxon>
        <taxon>Oikopleura</taxon>
    </lineage>
</organism>
<feature type="transmembrane region" description="Helical" evidence="1">
    <location>
        <begin position="192"/>
        <end position="214"/>
    </location>
</feature>
<dbReference type="Proteomes" id="UP000011014">
    <property type="component" value="Unassembled WGS sequence"/>
</dbReference>
<gene>
    <name evidence="2" type="ORF">GSOID_T00020897001</name>
</gene>
<keyword evidence="1" id="KW-1133">Transmembrane helix</keyword>
<proteinExistence type="predicted"/>
<protein>
    <recommendedName>
        <fullName evidence="3">Claudin</fullName>
    </recommendedName>
</protein>
<feature type="transmembrane region" description="Helical" evidence="1">
    <location>
        <begin position="12"/>
        <end position="34"/>
    </location>
</feature>
<keyword evidence="1" id="KW-0812">Transmembrane</keyword>
<feature type="transmembrane region" description="Helical" evidence="1">
    <location>
        <begin position="140"/>
        <end position="162"/>
    </location>
</feature>
<dbReference type="EMBL" id="FN654388">
    <property type="protein sequence ID" value="CBY33031.1"/>
    <property type="molecule type" value="Genomic_DNA"/>
</dbReference>
<evidence type="ECO:0000313" key="2">
    <source>
        <dbReference type="EMBL" id="CBY33031.1"/>
    </source>
</evidence>
<sequence length="257" mass="27490">MDVPLGWNKGKSLTLGATGVILGLAGSICAYIAFLARNWLTVVGGEIIEEGEQGIATNLLESEERPDAGTYGLWWVATDEVALTLSKRFYNCNAIPFSVCMYTRAGLFSACVLIVPAMLLAFLAAAVLVSRGQLQTTGTLARASSGMFLLSFVGCTAGMLTFTLQQSICISTCPPEHEYYPLVFNNEATLGYAFYLGWISSGLLLMAASALLALSCEAQTQISHCNSAFNMAIENPMMRAGPQIGESQMLTEYSGKV</sequence>
<evidence type="ECO:0000256" key="1">
    <source>
        <dbReference type="SAM" id="Phobius"/>
    </source>
</evidence>
<dbReference type="AlphaFoldDB" id="E4YBU4"/>
<keyword evidence="1" id="KW-0472">Membrane</keyword>
<dbReference type="Gene3D" id="1.20.140.150">
    <property type="match status" value="1"/>
</dbReference>
<reference evidence="2" key="1">
    <citation type="journal article" date="2010" name="Science">
        <title>Plasticity of animal genome architecture unmasked by rapid evolution of a pelagic tunicate.</title>
        <authorList>
            <person name="Denoeud F."/>
            <person name="Henriet S."/>
            <person name="Mungpakdee S."/>
            <person name="Aury J.M."/>
            <person name="Da Silva C."/>
            <person name="Brinkmann H."/>
            <person name="Mikhaleva J."/>
            <person name="Olsen L.C."/>
            <person name="Jubin C."/>
            <person name="Canestro C."/>
            <person name="Bouquet J.M."/>
            <person name="Danks G."/>
            <person name="Poulain J."/>
            <person name="Campsteijn C."/>
            <person name="Adamski M."/>
            <person name="Cross I."/>
            <person name="Yadetie F."/>
            <person name="Muffato M."/>
            <person name="Louis A."/>
            <person name="Butcher S."/>
            <person name="Tsagkogeorga G."/>
            <person name="Konrad A."/>
            <person name="Singh S."/>
            <person name="Jensen M.F."/>
            <person name="Cong E.H."/>
            <person name="Eikeseth-Otteraa H."/>
            <person name="Noel B."/>
            <person name="Anthouard V."/>
            <person name="Porcel B.M."/>
            <person name="Kachouri-Lafond R."/>
            <person name="Nishino A."/>
            <person name="Ugolini M."/>
            <person name="Chourrout P."/>
            <person name="Nishida H."/>
            <person name="Aasland R."/>
            <person name="Huzurbazar S."/>
            <person name="Westhof E."/>
            <person name="Delsuc F."/>
            <person name="Lehrach H."/>
            <person name="Reinhardt R."/>
            <person name="Weissenbach J."/>
            <person name="Roy S.W."/>
            <person name="Artiguenave F."/>
            <person name="Postlethwait J.H."/>
            <person name="Manak J.R."/>
            <person name="Thompson E.M."/>
            <person name="Jaillon O."/>
            <person name="Du Pasquier L."/>
            <person name="Boudinot P."/>
            <person name="Liberles D.A."/>
            <person name="Volff J.N."/>
            <person name="Philippe H."/>
            <person name="Lenhard B."/>
            <person name="Roest Crollius H."/>
            <person name="Wincker P."/>
            <person name="Chourrout D."/>
        </authorList>
    </citation>
    <scope>NUCLEOTIDE SEQUENCE [LARGE SCALE GENOMIC DNA]</scope>
</reference>
<name>E4YBU4_OIKDI</name>
<evidence type="ECO:0008006" key="3">
    <source>
        <dbReference type="Google" id="ProtNLM"/>
    </source>
</evidence>